<keyword evidence="3" id="KW-1185">Reference proteome</keyword>
<feature type="domain" description="DUF1554" evidence="1">
    <location>
        <begin position="167"/>
        <end position="309"/>
    </location>
</feature>
<dbReference type="Pfam" id="PF07588">
    <property type="entry name" value="DUF1554"/>
    <property type="match status" value="1"/>
</dbReference>
<dbReference type="Gene3D" id="3.10.100.10">
    <property type="entry name" value="Mannose-Binding Protein A, subunit A"/>
    <property type="match status" value="1"/>
</dbReference>
<dbReference type="EMBL" id="CP015217">
    <property type="protein sequence ID" value="AOP35475.1"/>
    <property type="molecule type" value="Genomic_DNA"/>
</dbReference>
<organism evidence="2 3">
    <name type="scientific">Leptospira tipperaryensis</name>
    <dbReference type="NCBI Taxonomy" id="2564040"/>
    <lineage>
        <taxon>Bacteria</taxon>
        <taxon>Pseudomonadati</taxon>
        <taxon>Spirochaetota</taxon>
        <taxon>Spirochaetia</taxon>
        <taxon>Leptospirales</taxon>
        <taxon>Leptospiraceae</taxon>
        <taxon>Leptospira</taxon>
    </lineage>
</organism>
<gene>
    <name evidence="2" type="ORF">A0128_17510</name>
</gene>
<accession>A0A1D7V0Y7</accession>
<reference evidence="2 3" key="1">
    <citation type="submission" date="2016-04" db="EMBL/GenBank/DDBJ databases">
        <title>Complete genome seqeunce of Leptospira alstonii serovar Room22.</title>
        <authorList>
            <person name="Nally J.E."/>
            <person name="Bayles D.O."/>
            <person name="Hurley D."/>
            <person name="Fanning S."/>
            <person name="McMahon B.J."/>
            <person name="Arent Z."/>
        </authorList>
    </citation>
    <scope>NUCLEOTIDE SEQUENCE [LARGE SCALE GENOMIC DNA]</scope>
    <source>
        <strain evidence="2 3">GWTS #1</strain>
    </source>
</reference>
<dbReference type="SUPFAM" id="SSF56436">
    <property type="entry name" value="C-type lectin-like"/>
    <property type="match status" value="1"/>
</dbReference>
<proteinExistence type="predicted"/>
<dbReference type="OrthoDB" id="345734at2"/>
<name>A0A1D7V0Y7_9LEPT</name>
<protein>
    <recommendedName>
        <fullName evidence="1">DUF1554 domain-containing protein</fullName>
    </recommendedName>
</protein>
<sequence length="334" mass="35228">MRCFIGFCFLGIFWFLLSCSKAEKVEMDSSKGGVGMFVNILPVIFPVSENPFDLTILPQSLNEGQSVSITLTLKTRKESNEEYRFAWADTAGSPTVSPATFIYASGVNSTDLTLNPIDNDCLEDTMILNATRVSDSKVFSLSFKVVEADKCIFLASNSTTPGASGPGFTGNLGGIAGADAKCQAEKPADLPGNASEYKALLGITATRNPTQAPSTPATDWPLKIGVRYFSYSASAPEGALIGTTVSNGIGSGSGIFSFPLNSSIDHLSDGSALNFWTGLGSSFDPIGGSYNCSSYTDGTSGYGYYGLRGNTSSSSVSSYYFACSSPARLICIRQ</sequence>
<evidence type="ECO:0000259" key="1">
    <source>
        <dbReference type="Pfam" id="PF07588"/>
    </source>
</evidence>
<dbReference type="KEGG" id="laj:A0128_17510"/>
<dbReference type="Proteomes" id="UP000094197">
    <property type="component" value="Chromosome 1"/>
</dbReference>
<dbReference type="InterPro" id="IPR016187">
    <property type="entry name" value="CTDL_fold"/>
</dbReference>
<dbReference type="PROSITE" id="PS51257">
    <property type="entry name" value="PROKAR_LIPOPROTEIN"/>
    <property type="match status" value="1"/>
</dbReference>
<evidence type="ECO:0000313" key="2">
    <source>
        <dbReference type="EMBL" id="AOP35475.1"/>
    </source>
</evidence>
<dbReference type="AlphaFoldDB" id="A0A1D7V0Y7"/>
<evidence type="ECO:0000313" key="3">
    <source>
        <dbReference type="Proteomes" id="UP000094197"/>
    </source>
</evidence>
<dbReference type="InterPro" id="IPR011448">
    <property type="entry name" value="DUF1554"/>
</dbReference>
<dbReference type="InterPro" id="IPR016186">
    <property type="entry name" value="C-type_lectin-like/link_sf"/>
</dbReference>